<keyword evidence="2" id="KW-1185">Reference proteome</keyword>
<dbReference type="InterPro" id="IPR037171">
    <property type="entry name" value="NagB/RpiA_transferase-like"/>
</dbReference>
<dbReference type="Gene3D" id="3.40.50.10420">
    <property type="entry name" value="NagB/RpiA/CoA transferase-like"/>
    <property type="match status" value="1"/>
</dbReference>
<keyword evidence="1" id="KW-0489">Methyltransferase</keyword>
<dbReference type="PATRIC" id="fig|1555112.3.peg.158"/>
<dbReference type="AlphaFoldDB" id="A0A0K2SFY0"/>
<dbReference type="STRING" id="1555112.LIP_0154"/>
<dbReference type="Pfam" id="PF22752">
    <property type="entry name" value="DUF488-N3i"/>
    <property type="match status" value="1"/>
</dbReference>
<dbReference type="InterPro" id="IPR024185">
    <property type="entry name" value="FTHF_cligase-like_sf"/>
</dbReference>
<dbReference type="Proteomes" id="UP000065807">
    <property type="component" value="Chromosome"/>
</dbReference>
<dbReference type="GO" id="GO:0032259">
    <property type="term" value="P:methylation"/>
    <property type="evidence" value="ECO:0007669"/>
    <property type="project" value="UniProtKB-KW"/>
</dbReference>
<dbReference type="Pfam" id="PF01812">
    <property type="entry name" value="5-FTHF_cyc-lig"/>
    <property type="match status" value="1"/>
</dbReference>
<dbReference type="EMBL" id="AP014924">
    <property type="protein sequence ID" value="BAS26011.1"/>
    <property type="molecule type" value="Genomic_DNA"/>
</dbReference>
<dbReference type="SUPFAM" id="SSF100950">
    <property type="entry name" value="NagB/RpiA/CoA transferase-like"/>
    <property type="match status" value="1"/>
</dbReference>
<name>A0A0K2SFY0_LIMPI</name>
<dbReference type="NCBIfam" id="TIGR02727">
    <property type="entry name" value="MTHFS_bact"/>
    <property type="match status" value="1"/>
</dbReference>
<dbReference type="InterPro" id="IPR002698">
    <property type="entry name" value="FTHF_cligase"/>
</dbReference>
<keyword evidence="1" id="KW-0808">Transferase</keyword>
<accession>A0A0K2SFY0</accession>
<gene>
    <name evidence="1" type="ORF">LIP_0154</name>
</gene>
<proteinExistence type="predicted"/>
<organism evidence="1 2">
    <name type="scientific">Limnochorda pilosa</name>
    <dbReference type="NCBI Taxonomy" id="1555112"/>
    <lineage>
        <taxon>Bacteria</taxon>
        <taxon>Bacillati</taxon>
        <taxon>Bacillota</taxon>
        <taxon>Limnochordia</taxon>
        <taxon>Limnochordales</taxon>
        <taxon>Limnochordaceae</taxon>
        <taxon>Limnochorda</taxon>
    </lineage>
</organism>
<sequence length="309" mass="34164">MKRVYDPPSPADGQRVLVDRVWPRGLSRERVDALWLQDLAPSADLRRWFGHDPARFPEFEARYREELLLGDGLSLLRLARMAATGDVTLVYGARDTRHNQAQVLARVVEEFLAPPPKAELRHRFQAWRDGLAGDEVRRRSQAVRAAVVATEAYHDAGGVLLYLSVGHEVETLTLMRGALSAGKRVFAPRVDRASRRLQIGEVRDPETDLVPGPFQAIPEPRVAQPAPEVAALVDLVLVPGLAFDRFGNRVGYGAGYYDRLLPELGPRVPRVALLFAGQLVPRCPPGPSDQTVSALACEEGLLPLWSPLD</sequence>
<dbReference type="KEGG" id="lpil:LIP_0154"/>
<protein>
    <submittedName>
        <fullName evidence="1">Uroporphyrin-III C-methyltransferase</fullName>
    </submittedName>
</protein>
<dbReference type="PANTHER" id="PTHR36849:SF1">
    <property type="entry name" value="CYTOPLASMIC PROTEIN"/>
    <property type="match status" value="1"/>
</dbReference>
<evidence type="ECO:0000313" key="1">
    <source>
        <dbReference type="EMBL" id="BAS26011.1"/>
    </source>
</evidence>
<reference evidence="2" key="2">
    <citation type="journal article" date="2016" name="Int. J. Syst. Evol. Microbiol.">
        <title>Complete genome sequence and cell structure of Limnochorda pilosa, a Gram-negative spore-former within the phylum Firmicutes.</title>
        <authorList>
            <person name="Watanabe M."/>
            <person name="Kojima H."/>
            <person name="Fukui M."/>
        </authorList>
    </citation>
    <scope>NUCLEOTIDE SEQUENCE [LARGE SCALE GENOMIC DNA]</scope>
    <source>
        <strain evidence="2">HC45</strain>
    </source>
</reference>
<evidence type="ECO:0000313" key="2">
    <source>
        <dbReference type="Proteomes" id="UP000065807"/>
    </source>
</evidence>
<dbReference type="InterPro" id="IPR052552">
    <property type="entry name" value="YeaO-like"/>
</dbReference>
<dbReference type="PANTHER" id="PTHR36849">
    <property type="entry name" value="CYTOPLASMIC PROTEIN-RELATED"/>
    <property type="match status" value="1"/>
</dbReference>
<dbReference type="GO" id="GO:0008168">
    <property type="term" value="F:methyltransferase activity"/>
    <property type="evidence" value="ECO:0007669"/>
    <property type="project" value="UniProtKB-KW"/>
</dbReference>
<dbReference type="RefSeq" id="WP_082725670.1">
    <property type="nucleotide sequence ID" value="NZ_AP014924.1"/>
</dbReference>
<reference evidence="2" key="1">
    <citation type="submission" date="2015-07" db="EMBL/GenBank/DDBJ databases">
        <title>Complete genome sequence and phylogenetic analysis of Limnochorda pilosa.</title>
        <authorList>
            <person name="Watanabe M."/>
            <person name="Kojima H."/>
            <person name="Fukui M."/>
        </authorList>
    </citation>
    <scope>NUCLEOTIDE SEQUENCE [LARGE SCALE GENOMIC DNA]</scope>
    <source>
        <strain evidence="2">HC45</strain>
    </source>
</reference>